<dbReference type="InterPro" id="IPR012910">
    <property type="entry name" value="Plug_dom"/>
</dbReference>
<dbReference type="SUPFAM" id="SSF49464">
    <property type="entry name" value="Carboxypeptidase regulatory domain-like"/>
    <property type="match status" value="1"/>
</dbReference>
<dbReference type="Gene3D" id="2.170.130.10">
    <property type="entry name" value="TonB-dependent receptor, plug domain"/>
    <property type="match status" value="1"/>
</dbReference>
<dbReference type="EMBL" id="VORO01000001">
    <property type="protein sequence ID" value="TXD91052.1"/>
    <property type="molecule type" value="Genomic_DNA"/>
</dbReference>
<dbReference type="InterPro" id="IPR036942">
    <property type="entry name" value="Beta-barrel_TonB_sf"/>
</dbReference>
<dbReference type="InterPro" id="IPR008969">
    <property type="entry name" value="CarboxyPept-like_regulatory"/>
</dbReference>
<dbReference type="Pfam" id="PF07715">
    <property type="entry name" value="Plug"/>
    <property type="match status" value="1"/>
</dbReference>
<gene>
    <name evidence="15" type="ORF">ESY86_00180</name>
</gene>
<proteinExistence type="inferred from homology"/>
<evidence type="ECO:0000256" key="6">
    <source>
        <dbReference type="ARBA" id="ARBA00023077"/>
    </source>
</evidence>
<keyword evidence="4 10" id="KW-0812">Transmembrane</keyword>
<comment type="similarity">
    <text evidence="10 11">Belongs to the TonB-dependent receptor family.</text>
</comment>
<keyword evidence="16" id="KW-1185">Reference proteome</keyword>
<keyword evidence="9 10" id="KW-0998">Cell outer membrane</keyword>
<keyword evidence="8 15" id="KW-0675">Receptor</keyword>
<dbReference type="AlphaFoldDB" id="A0A5C6ZM87"/>
<dbReference type="RefSeq" id="WP_147084514.1">
    <property type="nucleotide sequence ID" value="NZ_VORM01000027.1"/>
</dbReference>
<dbReference type="GO" id="GO:0009279">
    <property type="term" value="C:cell outer membrane"/>
    <property type="evidence" value="ECO:0007669"/>
    <property type="project" value="UniProtKB-SubCell"/>
</dbReference>
<dbReference type="GO" id="GO:0015344">
    <property type="term" value="F:siderophore uptake transmembrane transporter activity"/>
    <property type="evidence" value="ECO:0007669"/>
    <property type="project" value="TreeGrafter"/>
</dbReference>
<evidence type="ECO:0000256" key="3">
    <source>
        <dbReference type="ARBA" id="ARBA00022452"/>
    </source>
</evidence>
<feature type="chain" id="PRO_5022785630" evidence="12">
    <location>
        <begin position="19"/>
        <end position="799"/>
    </location>
</feature>
<feature type="signal peptide" evidence="12">
    <location>
        <begin position="1"/>
        <end position="18"/>
    </location>
</feature>
<evidence type="ECO:0000256" key="9">
    <source>
        <dbReference type="ARBA" id="ARBA00023237"/>
    </source>
</evidence>
<dbReference type="PANTHER" id="PTHR30069:SF29">
    <property type="entry name" value="HEMOGLOBIN AND HEMOGLOBIN-HAPTOGLOBIN-BINDING PROTEIN 1-RELATED"/>
    <property type="match status" value="1"/>
</dbReference>
<comment type="subcellular location">
    <subcellularLocation>
        <location evidence="1 10">Cell outer membrane</location>
        <topology evidence="1 10">Multi-pass membrane protein</topology>
    </subcellularLocation>
</comment>
<feature type="domain" description="TonB-dependent receptor-like beta-barrel" evidence="13">
    <location>
        <begin position="328"/>
        <end position="768"/>
    </location>
</feature>
<dbReference type="Proteomes" id="UP000321578">
    <property type="component" value="Unassembled WGS sequence"/>
</dbReference>
<evidence type="ECO:0000256" key="2">
    <source>
        <dbReference type="ARBA" id="ARBA00022448"/>
    </source>
</evidence>
<keyword evidence="5 12" id="KW-0732">Signal</keyword>
<dbReference type="InterPro" id="IPR039426">
    <property type="entry name" value="TonB-dep_rcpt-like"/>
</dbReference>
<keyword evidence="7 10" id="KW-0472">Membrane</keyword>
<evidence type="ECO:0000256" key="4">
    <source>
        <dbReference type="ARBA" id="ARBA00022692"/>
    </source>
</evidence>
<dbReference type="PROSITE" id="PS52016">
    <property type="entry name" value="TONB_DEPENDENT_REC_3"/>
    <property type="match status" value="1"/>
</dbReference>
<evidence type="ECO:0000256" key="8">
    <source>
        <dbReference type="ARBA" id="ARBA00023170"/>
    </source>
</evidence>
<dbReference type="Pfam" id="PF00593">
    <property type="entry name" value="TonB_dep_Rec_b-barrel"/>
    <property type="match status" value="1"/>
</dbReference>
<dbReference type="PANTHER" id="PTHR30069">
    <property type="entry name" value="TONB-DEPENDENT OUTER MEMBRANE RECEPTOR"/>
    <property type="match status" value="1"/>
</dbReference>
<name>A0A5C6ZM87_9FLAO</name>
<evidence type="ECO:0000256" key="12">
    <source>
        <dbReference type="SAM" id="SignalP"/>
    </source>
</evidence>
<dbReference type="SUPFAM" id="SSF56935">
    <property type="entry name" value="Porins"/>
    <property type="match status" value="1"/>
</dbReference>
<feature type="domain" description="TonB-dependent receptor plug" evidence="14">
    <location>
        <begin position="117"/>
        <end position="221"/>
    </location>
</feature>
<dbReference type="OrthoDB" id="9795928at2"/>
<keyword evidence="2 10" id="KW-0813">Transport</keyword>
<evidence type="ECO:0000256" key="7">
    <source>
        <dbReference type="ARBA" id="ARBA00023136"/>
    </source>
</evidence>
<comment type="caution">
    <text evidence="15">The sequence shown here is derived from an EMBL/GenBank/DDBJ whole genome shotgun (WGS) entry which is preliminary data.</text>
</comment>
<evidence type="ECO:0000313" key="16">
    <source>
        <dbReference type="Proteomes" id="UP000321578"/>
    </source>
</evidence>
<keyword evidence="3 10" id="KW-1134">Transmembrane beta strand</keyword>
<evidence type="ECO:0000256" key="11">
    <source>
        <dbReference type="RuleBase" id="RU003357"/>
    </source>
</evidence>
<dbReference type="Gene3D" id="2.40.170.20">
    <property type="entry name" value="TonB-dependent receptor, beta-barrel domain"/>
    <property type="match status" value="1"/>
</dbReference>
<keyword evidence="6 11" id="KW-0798">TonB box</keyword>
<dbReference type="Pfam" id="PF13715">
    <property type="entry name" value="CarbopepD_reg_2"/>
    <property type="match status" value="1"/>
</dbReference>
<evidence type="ECO:0000256" key="1">
    <source>
        <dbReference type="ARBA" id="ARBA00004571"/>
    </source>
</evidence>
<dbReference type="InterPro" id="IPR000531">
    <property type="entry name" value="Beta-barrel_TonB"/>
</dbReference>
<accession>A0A5C6ZM87</accession>
<protein>
    <submittedName>
        <fullName evidence="15">TonB-dependent receptor</fullName>
    </submittedName>
</protein>
<dbReference type="InterPro" id="IPR037066">
    <property type="entry name" value="Plug_dom_sf"/>
</dbReference>
<dbReference type="GO" id="GO:0044718">
    <property type="term" value="P:siderophore transmembrane transport"/>
    <property type="evidence" value="ECO:0007669"/>
    <property type="project" value="TreeGrafter"/>
</dbReference>
<evidence type="ECO:0000256" key="10">
    <source>
        <dbReference type="PROSITE-ProRule" id="PRU01360"/>
    </source>
</evidence>
<evidence type="ECO:0000259" key="13">
    <source>
        <dbReference type="Pfam" id="PF00593"/>
    </source>
</evidence>
<organism evidence="15 16">
    <name type="scientific">Subsaximicrobium wynnwilliamsii</name>
    <dbReference type="NCBI Taxonomy" id="291179"/>
    <lineage>
        <taxon>Bacteria</taxon>
        <taxon>Pseudomonadati</taxon>
        <taxon>Bacteroidota</taxon>
        <taxon>Flavobacteriia</taxon>
        <taxon>Flavobacteriales</taxon>
        <taxon>Flavobacteriaceae</taxon>
        <taxon>Subsaximicrobium</taxon>
    </lineage>
</organism>
<dbReference type="Gene3D" id="2.60.40.1120">
    <property type="entry name" value="Carboxypeptidase-like, regulatory domain"/>
    <property type="match status" value="1"/>
</dbReference>
<evidence type="ECO:0000256" key="5">
    <source>
        <dbReference type="ARBA" id="ARBA00022729"/>
    </source>
</evidence>
<evidence type="ECO:0000313" key="15">
    <source>
        <dbReference type="EMBL" id="TXD91052.1"/>
    </source>
</evidence>
<reference evidence="15 16" key="1">
    <citation type="submission" date="2019-08" db="EMBL/GenBank/DDBJ databases">
        <title>Genomes of Subsaximicrobium wynnwilliamsii strains.</title>
        <authorList>
            <person name="Bowman J.P."/>
        </authorList>
    </citation>
    <scope>NUCLEOTIDE SEQUENCE [LARGE SCALE GENOMIC DNA]</scope>
    <source>
        <strain evidence="15 16">2-80-2</strain>
    </source>
</reference>
<sequence length="799" mass="89793">MKYILVCIALSFVGIGNAQDCAYTFKGQLTDFHDGTPIAGAAIYLKERDSYTTSDIDGKFTLENLCKGPLTLVISHIACDTKTNTYAITGNRTETIYMEHHIEELKEVSVTGRTASKETTTAQETLLKAETIDKYSALNLGDALKEVAGVSSINTGSTIVKPMINGLHSSRLLILNNNVRLQDQEWGIEHAPNVDINSAAQISVIKGSGALAYGGDAIGGVVVINPSRIILIDSLYGKVTTGAQTNGRGYNIATTVNKSFASGWFGSVTGSYKQNGDFEAPDYQLTNTGVKSTNFSLRTGKKTFESGFEAYYSYVDNEIGILRASHIGNIQDLVDAINTQQPLIIRDFSYAINAPKQEVTHQLAKASYYKRFKNFGKLSLQYDYQNNQRYEYDIRVGDDRDKAALDLTLQTHSARADVVVDAKYGLKVNFGILGNYQNNFANPDTGVRRLIPDYDKYDFGSYLTSEYKLNKNWTLDAGLRYDFNRIDAKKFYETSRWEERGYDADFSQFVIDDLGTQLLTNPIFDYHNLSASAGAKYRINEKSYVLGNYSLSNRPPNPSELFSDGLHHSAARIELGDIRLKPETSNRVAGSYHYTDSKFDLNVEAFYNHIDGFMYLQPTGVQQTIRGAFPVWEYQKTTANLYGIDLTAQYAFNEQWRIKDKSAYIKGTDEDNNRDLIDMPAFNTVNELIYSKPDWHNFSASLQSEWVFEQKAFPNNNFEVFIAATNENLLVDISTPPPAYHLLHFYTDLDFKVSKNTNLNLAVSVNNILSTNYRAYLNRLRYFADDLGRNVALQLQLNF</sequence>
<evidence type="ECO:0000259" key="14">
    <source>
        <dbReference type="Pfam" id="PF07715"/>
    </source>
</evidence>